<dbReference type="InterPro" id="IPR005817">
    <property type="entry name" value="Wnt"/>
</dbReference>
<dbReference type="GO" id="GO:0005615">
    <property type="term" value="C:extracellular space"/>
    <property type="evidence" value="ECO:0007669"/>
    <property type="project" value="TreeGrafter"/>
</dbReference>
<evidence type="ECO:0000256" key="4">
    <source>
        <dbReference type="ARBA" id="ARBA00022525"/>
    </source>
</evidence>
<sequence>MKLFVILFFILINSSEQWLSIIQLCNISSVRRQLCHIKYGLNHRQIRFCQRNQYIMPFICSGTNLALEQCQTQFKNRHWNCTLFKDNDLIGNILDSGTKESAYVHALTSAGIAYAITKACTNGRLNSCGCDMTITDKYLNESIRWTGCSDNVLFATEIARKFVNFREYETKTRINLLNIHNNQVGIRTILSSVDHQCKCYGVSGSCELKSCWRSLRSFTYIANQLKEFYDNSIEVYIEQSLIEKKLQFIPKNIPFEKEKQSISITFQNDLIFINSSPNYCELNLSIGSFGTIGRVCNRNSRAIDGCDLLCCNRGYQSQIVTIRNQCNCRFQWCCYVQCQNCVITQEISRCL</sequence>
<keyword evidence="3 10" id="KW-0217">Developmental protein</keyword>
<evidence type="ECO:0000256" key="6">
    <source>
        <dbReference type="ARBA" id="ARBA00022687"/>
    </source>
</evidence>
<dbReference type="PANTHER" id="PTHR12027:SF101">
    <property type="entry name" value="PROTEIN WNT-4"/>
    <property type="match status" value="1"/>
</dbReference>
<dbReference type="FunFam" id="3.30.2460.20:FF:000001">
    <property type="entry name" value="Wnt homolog"/>
    <property type="match status" value="1"/>
</dbReference>
<gene>
    <name evidence="12" type="ORF">ZHD862_LOCUS22446</name>
</gene>
<evidence type="ECO:0000256" key="7">
    <source>
        <dbReference type="ARBA" id="ARBA00023157"/>
    </source>
</evidence>
<evidence type="ECO:0000256" key="8">
    <source>
        <dbReference type="ARBA" id="ARBA00023180"/>
    </source>
</evidence>
<proteinExistence type="inferred from homology"/>
<evidence type="ECO:0000256" key="3">
    <source>
        <dbReference type="ARBA" id="ARBA00022473"/>
    </source>
</evidence>
<keyword evidence="5" id="KW-0272">Extracellular matrix</keyword>
<dbReference type="Pfam" id="PF00110">
    <property type="entry name" value="wnt"/>
    <property type="match status" value="1"/>
</dbReference>
<evidence type="ECO:0000256" key="2">
    <source>
        <dbReference type="ARBA" id="ARBA00005683"/>
    </source>
</evidence>
<keyword evidence="9" id="KW-0449">Lipoprotein</keyword>
<comment type="function">
    <text evidence="10">Ligand for members of the frizzled family of seven transmembrane receptors.</text>
</comment>
<keyword evidence="6 10" id="KW-0879">Wnt signaling pathway</keyword>
<protein>
    <recommendedName>
        <fullName evidence="10">Protein Wnt</fullName>
    </recommendedName>
</protein>
<evidence type="ECO:0000256" key="10">
    <source>
        <dbReference type="RuleBase" id="RU003500"/>
    </source>
</evidence>
<organism evidence="12 13">
    <name type="scientific">Rotaria sordida</name>
    <dbReference type="NCBI Taxonomy" id="392033"/>
    <lineage>
        <taxon>Eukaryota</taxon>
        <taxon>Metazoa</taxon>
        <taxon>Spiralia</taxon>
        <taxon>Gnathifera</taxon>
        <taxon>Rotifera</taxon>
        <taxon>Eurotatoria</taxon>
        <taxon>Bdelloidea</taxon>
        <taxon>Philodinida</taxon>
        <taxon>Philodinidae</taxon>
        <taxon>Rotaria</taxon>
    </lineage>
</organism>
<evidence type="ECO:0000256" key="11">
    <source>
        <dbReference type="SAM" id="SignalP"/>
    </source>
</evidence>
<keyword evidence="4" id="KW-0964">Secreted</keyword>
<dbReference type="AlphaFoldDB" id="A0A814VNW1"/>
<evidence type="ECO:0000256" key="1">
    <source>
        <dbReference type="ARBA" id="ARBA00004498"/>
    </source>
</evidence>
<name>A0A814VNW1_9BILA</name>
<dbReference type="GO" id="GO:0030182">
    <property type="term" value="P:neuron differentiation"/>
    <property type="evidence" value="ECO:0007669"/>
    <property type="project" value="TreeGrafter"/>
</dbReference>
<dbReference type="GO" id="GO:0045165">
    <property type="term" value="P:cell fate commitment"/>
    <property type="evidence" value="ECO:0007669"/>
    <property type="project" value="TreeGrafter"/>
</dbReference>
<dbReference type="EMBL" id="CAJNOT010001401">
    <property type="protein sequence ID" value="CAF1193559.1"/>
    <property type="molecule type" value="Genomic_DNA"/>
</dbReference>
<dbReference type="Proteomes" id="UP000663864">
    <property type="component" value="Unassembled WGS sequence"/>
</dbReference>
<evidence type="ECO:0000313" key="13">
    <source>
        <dbReference type="Proteomes" id="UP000663864"/>
    </source>
</evidence>
<comment type="subcellular location">
    <subcellularLocation>
        <location evidence="1 10">Secreted</location>
        <location evidence="1 10">Extracellular space</location>
        <location evidence="1 10">Extracellular matrix</location>
    </subcellularLocation>
</comment>
<dbReference type="PRINTS" id="PR01349">
    <property type="entry name" value="WNTPROTEIN"/>
</dbReference>
<dbReference type="GO" id="GO:0060070">
    <property type="term" value="P:canonical Wnt signaling pathway"/>
    <property type="evidence" value="ECO:0007669"/>
    <property type="project" value="TreeGrafter"/>
</dbReference>
<reference evidence="12" key="1">
    <citation type="submission" date="2021-02" db="EMBL/GenBank/DDBJ databases">
        <authorList>
            <person name="Nowell W R."/>
        </authorList>
    </citation>
    <scope>NUCLEOTIDE SEQUENCE</scope>
</reference>
<dbReference type="GO" id="GO:0005125">
    <property type="term" value="F:cytokine activity"/>
    <property type="evidence" value="ECO:0007669"/>
    <property type="project" value="TreeGrafter"/>
</dbReference>
<comment type="similarity">
    <text evidence="2 10">Belongs to the Wnt family.</text>
</comment>
<dbReference type="PANTHER" id="PTHR12027">
    <property type="entry name" value="WNT RELATED"/>
    <property type="match status" value="1"/>
</dbReference>
<evidence type="ECO:0000256" key="9">
    <source>
        <dbReference type="ARBA" id="ARBA00023288"/>
    </source>
</evidence>
<dbReference type="GO" id="GO:0005109">
    <property type="term" value="F:frizzled binding"/>
    <property type="evidence" value="ECO:0007669"/>
    <property type="project" value="TreeGrafter"/>
</dbReference>
<dbReference type="Gene3D" id="3.30.2460.20">
    <property type="match status" value="1"/>
</dbReference>
<evidence type="ECO:0000313" key="12">
    <source>
        <dbReference type="EMBL" id="CAF1193559.1"/>
    </source>
</evidence>
<evidence type="ECO:0000256" key="5">
    <source>
        <dbReference type="ARBA" id="ARBA00022530"/>
    </source>
</evidence>
<keyword evidence="7" id="KW-1015">Disulfide bond</keyword>
<keyword evidence="11" id="KW-0732">Signal</keyword>
<comment type="caution">
    <text evidence="12">The sequence shown here is derived from an EMBL/GenBank/DDBJ whole genome shotgun (WGS) entry which is preliminary data.</text>
</comment>
<dbReference type="InterPro" id="IPR043158">
    <property type="entry name" value="Wnt_C"/>
</dbReference>
<dbReference type="SMART" id="SM00097">
    <property type="entry name" value="WNT1"/>
    <property type="match status" value="1"/>
</dbReference>
<feature type="chain" id="PRO_5032719917" description="Protein Wnt" evidence="11">
    <location>
        <begin position="18"/>
        <end position="351"/>
    </location>
</feature>
<feature type="signal peptide" evidence="11">
    <location>
        <begin position="1"/>
        <end position="17"/>
    </location>
</feature>
<keyword evidence="8" id="KW-0325">Glycoprotein</keyword>
<accession>A0A814VNW1</accession>